<feature type="transmembrane region" description="Helical" evidence="7">
    <location>
        <begin position="55"/>
        <end position="73"/>
    </location>
</feature>
<evidence type="ECO:0000256" key="6">
    <source>
        <dbReference type="ARBA" id="ARBA00023136"/>
    </source>
</evidence>
<evidence type="ECO:0000259" key="8">
    <source>
        <dbReference type="PROSITE" id="PS50893"/>
    </source>
</evidence>
<protein>
    <submittedName>
        <fullName evidence="10">ABC transporter ATP-binding protein</fullName>
    </submittedName>
</protein>
<evidence type="ECO:0000256" key="5">
    <source>
        <dbReference type="ARBA" id="ARBA00022989"/>
    </source>
</evidence>
<dbReference type="InterPro" id="IPR003593">
    <property type="entry name" value="AAA+_ATPase"/>
</dbReference>
<keyword evidence="2 7" id="KW-0812">Transmembrane</keyword>
<gene>
    <name evidence="10" type="ORF">H8744_01030</name>
</gene>
<dbReference type="GO" id="GO:0016887">
    <property type="term" value="F:ATP hydrolysis activity"/>
    <property type="evidence" value="ECO:0007669"/>
    <property type="project" value="InterPro"/>
</dbReference>
<evidence type="ECO:0000256" key="4">
    <source>
        <dbReference type="ARBA" id="ARBA00022840"/>
    </source>
</evidence>
<dbReference type="GO" id="GO:0034040">
    <property type="term" value="F:ATPase-coupled lipid transmembrane transporter activity"/>
    <property type="evidence" value="ECO:0007669"/>
    <property type="project" value="TreeGrafter"/>
</dbReference>
<evidence type="ECO:0000313" key="11">
    <source>
        <dbReference type="Proteomes" id="UP000651085"/>
    </source>
</evidence>
<keyword evidence="5 7" id="KW-1133">Transmembrane helix</keyword>
<feature type="transmembrane region" description="Helical" evidence="7">
    <location>
        <begin position="141"/>
        <end position="174"/>
    </location>
</feature>
<feature type="transmembrane region" description="Helical" evidence="7">
    <location>
        <begin position="20"/>
        <end position="43"/>
    </location>
</feature>
<comment type="caution">
    <text evidence="10">The sequence shown here is derived from an EMBL/GenBank/DDBJ whole genome shotgun (WGS) entry which is preliminary data.</text>
</comment>
<dbReference type="GO" id="GO:0005524">
    <property type="term" value="F:ATP binding"/>
    <property type="evidence" value="ECO:0007669"/>
    <property type="project" value="UniProtKB-KW"/>
</dbReference>
<dbReference type="GO" id="GO:0005886">
    <property type="term" value="C:plasma membrane"/>
    <property type="evidence" value="ECO:0007669"/>
    <property type="project" value="UniProtKB-SubCell"/>
</dbReference>
<proteinExistence type="predicted"/>
<evidence type="ECO:0000259" key="9">
    <source>
        <dbReference type="PROSITE" id="PS50929"/>
    </source>
</evidence>
<evidence type="ECO:0000256" key="3">
    <source>
        <dbReference type="ARBA" id="ARBA00022741"/>
    </source>
</evidence>
<evidence type="ECO:0000256" key="1">
    <source>
        <dbReference type="ARBA" id="ARBA00004651"/>
    </source>
</evidence>
<dbReference type="Proteomes" id="UP000651085">
    <property type="component" value="Unassembled WGS sequence"/>
</dbReference>
<keyword evidence="3" id="KW-0547">Nucleotide-binding</keyword>
<keyword evidence="4 10" id="KW-0067">ATP-binding</keyword>
<dbReference type="GO" id="GO:0140359">
    <property type="term" value="F:ABC-type transporter activity"/>
    <property type="evidence" value="ECO:0007669"/>
    <property type="project" value="InterPro"/>
</dbReference>
<dbReference type="CDD" id="cd03228">
    <property type="entry name" value="ABCC_MRP_Like"/>
    <property type="match status" value="1"/>
</dbReference>
<dbReference type="AlphaFoldDB" id="A0A926F2I3"/>
<sequence>MLKLVFKLLSHKDRCMAGWVALSVLARSILDFFGIAALIPVLIMVLGKDSNPTKALQLCVAVFVFVLLKNALVMRLARFQNHFLLDIYKLFSRQMFCNYYNRGFLFLKGKSSVQLAHEVNFICYTFSLCVLSPLFKIVGEALLLLMMIAALIIWAPLSGILLCVGFLPIVILYVRIVKKRLRSYGTEELEARRNQSRTVVEAFRGYPELEISEAFQSLLTSFDLGLNVIAKNRLRMEITQLFPSFLSEISIIIGLALLIGLSGGDLGVMSGVFAIAAYRMIPSVRGILNSWSTLQNASHSITTIAEGLEKQEERTMNQESDFQFKHAIKIKNLTFIFPDGGVILKNLNFNIARGEKIGIRGSSGSGKSTLFNLLLGFLQPTFGEIWIDERALTSVNRRQWHKLVGYVPQEIFIIQGSLAENIALGQKEIDRNKIMRVLSQVKLKEWAEMLPQGINTYLGEYGSRLSGGQKQRIGIARALYKDAEVLFFDEATSALDNETEHEINLALEELSVRYKELTMIVIAHRESSLTFCDRIIEL</sequence>
<dbReference type="SUPFAM" id="SSF90123">
    <property type="entry name" value="ABC transporter transmembrane region"/>
    <property type="match status" value="1"/>
</dbReference>
<dbReference type="InterPro" id="IPR027417">
    <property type="entry name" value="P-loop_NTPase"/>
</dbReference>
<dbReference type="Gene3D" id="1.20.1560.10">
    <property type="entry name" value="ABC transporter type 1, transmembrane domain"/>
    <property type="match status" value="1"/>
</dbReference>
<evidence type="ECO:0000256" key="7">
    <source>
        <dbReference type="SAM" id="Phobius"/>
    </source>
</evidence>
<dbReference type="Gene3D" id="3.40.50.300">
    <property type="entry name" value="P-loop containing nucleotide triphosphate hydrolases"/>
    <property type="match status" value="1"/>
</dbReference>
<name>A0A926F2I3_9BACT</name>
<organism evidence="10 11">
    <name type="scientific">Jilunia laotingensis</name>
    <dbReference type="NCBI Taxonomy" id="2763675"/>
    <lineage>
        <taxon>Bacteria</taxon>
        <taxon>Pseudomonadati</taxon>
        <taxon>Bacteroidota</taxon>
        <taxon>Bacteroidia</taxon>
        <taxon>Bacteroidales</taxon>
        <taxon>Bacteroidaceae</taxon>
        <taxon>Jilunia</taxon>
    </lineage>
</organism>
<dbReference type="PROSITE" id="PS50893">
    <property type="entry name" value="ABC_TRANSPORTER_2"/>
    <property type="match status" value="1"/>
</dbReference>
<dbReference type="InterPro" id="IPR011527">
    <property type="entry name" value="ABC1_TM_dom"/>
</dbReference>
<dbReference type="PROSITE" id="PS50929">
    <property type="entry name" value="ABC_TM1F"/>
    <property type="match status" value="1"/>
</dbReference>
<keyword evidence="6 7" id="KW-0472">Membrane</keyword>
<dbReference type="SMART" id="SM00382">
    <property type="entry name" value="AAA"/>
    <property type="match status" value="1"/>
</dbReference>
<dbReference type="PROSITE" id="PS00211">
    <property type="entry name" value="ABC_TRANSPORTER_1"/>
    <property type="match status" value="1"/>
</dbReference>
<feature type="domain" description="ABC transporter" evidence="8">
    <location>
        <begin position="328"/>
        <end position="538"/>
    </location>
</feature>
<comment type="subcellular location">
    <subcellularLocation>
        <location evidence="1">Cell membrane</location>
        <topology evidence="1">Multi-pass membrane protein</topology>
    </subcellularLocation>
</comment>
<evidence type="ECO:0000256" key="2">
    <source>
        <dbReference type="ARBA" id="ARBA00022692"/>
    </source>
</evidence>
<accession>A0A926F2I3</accession>
<dbReference type="InterPro" id="IPR039421">
    <property type="entry name" value="Type_1_exporter"/>
</dbReference>
<evidence type="ECO:0000313" key="10">
    <source>
        <dbReference type="EMBL" id="MBC8591842.1"/>
    </source>
</evidence>
<keyword evidence="11" id="KW-1185">Reference proteome</keyword>
<dbReference type="InterPro" id="IPR003439">
    <property type="entry name" value="ABC_transporter-like_ATP-bd"/>
</dbReference>
<feature type="transmembrane region" description="Helical" evidence="7">
    <location>
        <begin position="241"/>
        <end position="261"/>
    </location>
</feature>
<dbReference type="EMBL" id="JACRTF010000001">
    <property type="protein sequence ID" value="MBC8591842.1"/>
    <property type="molecule type" value="Genomic_DNA"/>
</dbReference>
<dbReference type="PANTHER" id="PTHR24221">
    <property type="entry name" value="ATP-BINDING CASSETTE SUB-FAMILY B"/>
    <property type="match status" value="1"/>
</dbReference>
<reference evidence="10" key="1">
    <citation type="submission" date="2020-08" db="EMBL/GenBank/DDBJ databases">
        <title>Genome public.</title>
        <authorList>
            <person name="Liu C."/>
            <person name="Sun Q."/>
        </authorList>
    </citation>
    <scope>NUCLEOTIDE SEQUENCE</scope>
    <source>
        <strain evidence="10">N12</strain>
    </source>
</reference>
<dbReference type="Pfam" id="PF00005">
    <property type="entry name" value="ABC_tran"/>
    <property type="match status" value="1"/>
</dbReference>
<dbReference type="InterPro" id="IPR036640">
    <property type="entry name" value="ABC1_TM_sf"/>
</dbReference>
<dbReference type="PANTHER" id="PTHR24221:SF654">
    <property type="entry name" value="ATP-BINDING CASSETTE SUB-FAMILY B MEMBER 6"/>
    <property type="match status" value="1"/>
</dbReference>
<feature type="domain" description="ABC transmembrane type-1" evidence="9">
    <location>
        <begin position="130"/>
        <end position="296"/>
    </location>
</feature>
<dbReference type="SUPFAM" id="SSF52540">
    <property type="entry name" value="P-loop containing nucleoside triphosphate hydrolases"/>
    <property type="match status" value="1"/>
</dbReference>
<dbReference type="InterPro" id="IPR017871">
    <property type="entry name" value="ABC_transporter-like_CS"/>
</dbReference>